<dbReference type="PROSITE" id="PS50943">
    <property type="entry name" value="HTH_CROC1"/>
    <property type="match status" value="1"/>
</dbReference>
<keyword evidence="3" id="KW-1185">Reference proteome</keyword>
<dbReference type="InterPro" id="IPR010982">
    <property type="entry name" value="Lambda_DNA-bd_dom_sf"/>
</dbReference>
<dbReference type="Proteomes" id="UP001074726">
    <property type="component" value="Unassembled WGS sequence"/>
</dbReference>
<protein>
    <submittedName>
        <fullName evidence="2">Helix-turn-helix transcriptional regulator</fullName>
    </submittedName>
</protein>
<evidence type="ECO:0000259" key="1">
    <source>
        <dbReference type="PROSITE" id="PS50943"/>
    </source>
</evidence>
<organism evidence="2 3">
    <name type="scientific">Nocardioides pini</name>
    <dbReference type="NCBI Taxonomy" id="2975053"/>
    <lineage>
        <taxon>Bacteria</taxon>
        <taxon>Bacillati</taxon>
        <taxon>Actinomycetota</taxon>
        <taxon>Actinomycetes</taxon>
        <taxon>Propionibacteriales</taxon>
        <taxon>Nocardioidaceae</taxon>
        <taxon>Nocardioides</taxon>
    </lineage>
</organism>
<proteinExistence type="predicted"/>
<dbReference type="EMBL" id="JAPPUX010000003">
    <property type="protein sequence ID" value="MCY4726737.1"/>
    <property type="molecule type" value="Genomic_DNA"/>
</dbReference>
<dbReference type="RefSeq" id="WP_268111645.1">
    <property type="nucleotide sequence ID" value="NZ_JAPPUX010000003.1"/>
</dbReference>
<evidence type="ECO:0000313" key="2">
    <source>
        <dbReference type="EMBL" id="MCY4726737.1"/>
    </source>
</evidence>
<accession>A0ABT4CCP3</accession>
<comment type="caution">
    <text evidence="2">The sequence shown here is derived from an EMBL/GenBank/DDBJ whole genome shotgun (WGS) entry which is preliminary data.</text>
</comment>
<name>A0ABT4CCP3_9ACTN</name>
<dbReference type="Gene3D" id="1.10.260.40">
    <property type="entry name" value="lambda repressor-like DNA-binding domains"/>
    <property type="match status" value="1"/>
</dbReference>
<gene>
    <name evidence="2" type="ORF">NYO98_10645</name>
</gene>
<dbReference type="SUPFAM" id="SSF47413">
    <property type="entry name" value="lambda repressor-like DNA-binding domains"/>
    <property type="match status" value="1"/>
</dbReference>
<dbReference type="CDD" id="cd00093">
    <property type="entry name" value="HTH_XRE"/>
    <property type="match status" value="1"/>
</dbReference>
<feature type="domain" description="HTH cro/C1-type" evidence="1">
    <location>
        <begin position="22"/>
        <end position="77"/>
    </location>
</feature>
<dbReference type="SMART" id="SM00530">
    <property type="entry name" value="HTH_XRE"/>
    <property type="match status" value="1"/>
</dbReference>
<evidence type="ECO:0000313" key="3">
    <source>
        <dbReference type="Proteomes" id="UP001074726"/>
    </source>
</evidence>
<dbReference type="InterPro" id="IPR001387">
    <property type="entry name" value="Cro/C1-type_HTH"/>
</dbReference>
<sequence>MSTTAPLPHGVAVVVTRGPGVVDEAIDKAGLSIRALEAVTGVSRSTISNVAAKPAYGIAKDKAERIADALGVEVNDLFMHRDGAPLATA</sequence>
<reference evidence="2" key="1">
    <citation type="submission" date="2022-08" db="EMBL/GenBank/DDBJ databases">
        <title>Genome sequencing of Nocardioides sp. STR2.</title>
        <authorList>
            <person name="So Y."/>
        </authorList>
    </citation>
    <scope>NUCLEOTIDE SEQUENCE</scope>
    <source>
        <strain evidence="2">STR2</strain>
    </source>
</reference>
<dbReference type="Pfam" id="PF01381">
    <property type="entry name" value="HTH_3"/>
    <property type="match status" value="1"/>
</dbReference>